<dbReference type="InterPro" id="IPR036953">
    <property type="entry name" value="GreA/GreB_C_sf"/>
</dbReference>
<comment type="caution">
    <text evidence="2">The sequence shown here is derived from an EMBL/GenBank/DDBJ whole genome shotgun (WGS) entry which is preliminary data.</text>
</comment>
<dbReference type="RefSeq" id="WP_206579021.1">
    <property type="nucleotide sequence ID" value="NZ_JAFKCT010000006.1"/>
</dbReference>
<dbReference type="InterPro" id="IPR001437">
    <property type="entry name" value="Tscrpt_elong_fac_GreA/B_C"/>
</dbReference>
<dbReference type="GO" id="GO:0003746">
    <property type="term" value="F:translation elongation factor activity"/>
    <property type="evidence" value="ECO:0007669"/>
    <property type="project" value="UniProtKB-KW"/>
</dbReference>
<feature type="domain" description="Transcription elongation factor GreA/GreB C-terminal" evidence="1">
    <location>
        <begin position="51"/>
        <end position="121"/>
    </location>
</feature>
<proteinExistence type="predicted"/>
<dbReference type="PANTHER" id="PTHR30437">
    <property type="entry name" value="TRANSCRIPTION ELONGATION FACTOR GREA"/>
    <property type="match status" value="1"/>
</dbReference>
<evidence type="ECO:0000259" key="1">
    <source>
        <dbReference type="Pfam" id="PF01272"/>
    </source>
</evidence>
<evidence type="ECO:0000313" key="3">
    <source>
        <dbReference type="Proteomes" id="UP000664317"/>
    </source>
</evidence>
<keyword evidence="2" id="KW-0648">Protein biosynthesis</keyword>
<dbReference type="Proteomes" id="UP000664317">
    <property type="component" value="Unassembled WGS sequence"/>
</dbReference>
<dbReference type="EMBL" id="JAFKCT010000006">
    <property type="protein sequence ID" value="MBN7812249.1"/>
    <property type="molecule type" value="Genomic_DNA"/>
</dbReference>
<organism evidence="2 3">
    <name type="scientific">Algoriphagus oliviformis</name>
    <dbReference type="NCBI Taxonomy" id="2811231"/>
    <lineage>
        <taxon>Bacteria</taxon>
        <taxon>Pseudomonadati</taxon>
        <taxon>Bacteroidota</taxon>
        <taxon>Cytophagia</taxon>
        <taxon>Cytophagales</taxon>
        <taxon>Cyclobacteriaceae</taxon>
        <taxon>Algoriphagus</taxon>
    </lineage>
</organism>
<protein>
    <submittedName>
        <fullName evidence="2">GreA/GreB family elongation factor</fullName>
    </submittedName>
</protein>
<evidence type="ECO:0000313" key="2">
    <source>
        <dbReference type="EMBL" id="MBN7812249.1"/>
    </source>
</evidence>
<dbReference type="Gene3D" id="3.10.50.30">
    <property type="entry name" value="Transcription elongation factor, GreA/GreB, C-terminal domain"/>
    <property type="match status" value="1"/>
</dbReference>
<dbReference type="Pfam" id="PF01272">
    <property type="entry name" value="GreA_GreB"/>
    <property type="match status" value="1"/>
</dbReference>
<sequence>MKPIISHQDYKTIYSLIQDMPSSQRTKEMGQLQQELDSAARVEESEIAESIIRLNSYFEVKDQASGKTLQLRLVLPKQANLAEQKLSILSPLGVALIGFGEGMVVDWVLPGGPKKLEIIKVVNTPLEAKV</sequence>
<dbReference type="InterPro" id="IPR023459">
    <property type="entry name" value="Tscrpt_elong_fac_GreA/B_fam"/>
</dbReference>
<name>A0ABS3C6Q8_9BACT</name>
<keyword evidence="2" id="KW-0251">Elongation factor</keyword>
<dbReference type="SUPFAM" id="SSF54534">
    <property type="entry name" value="FKBP-like"/>
    <property type="match status" value="1"/>
</dbReference>
<dbReference type="PANTHER" id="PTHR30437:SF5">
    <property type="entry name" value="REGULATOR OF NUCLEOSIDE DIPHOSPHATE KINASE"/>
    <property type="match status" value="1"/>
</dbReference>
<accession>A0ABS3C6Q8</accession>
<gene>
    <name evidence="2" type="ORF">J0A68_14945</name>
</gene>
<keyword evidence="3" id="KW-1185">Reference proteome</keyword>
<reference evidence="2 3" key="1">
    <citation type="submission" date="2021-03" db="EMBL/GenBank/DDBJ databases">
        <title>novel species isolated from a fishpond in China.</title>
        <authorList>
            <person name="Lu H."/>
            <person name="Cai Z."/>
        </authorList>
    </citation>
    <scope>NUCLEOTIDE SEQUENCE [LARGE SCALE GENOMIC DNA]</scope>
    <source>
        <strain evidence="2 3">H41</strain>
    </source>
</reference>